<dbReference type="InterPro" id="IPR027853">
    <property type="entry name" value="DUF4492"/>
</dbReference>
<keyword evidence="3" id="KW-1185">Reference proteome</keyword>
<evidence type="ECO:0000256" key="1">
    <source>
        <dbReference type="SAM" id="Phobius"/>
    </source>
</evidence>
<evidence type="ECO:0008006" key="4">
    <source>
        <dbReference type="Google" id="ProtNLM"/>
    </source>
</evidence>
<dbReference type="STRING" id="76123.AS203_09870"/>
<protein>
    <recommendedName>
        <fullName evidence="4">DUF4492 domain-containing protein</fullName>
    </recommendedName>
</protein>
<evidence type="ECO:0000313" key="3">
    <source>
        <dbReference type="Proteomes" id="UP000056252"/>
    </source>
</evidence>
<dbReference type="RefSeq" id="WP_025065289.1">
    <property type="nucleotide sequence ID" value="NZ_CP013195.1"/>
</dbReference>
<keyword evidence="1" id="KW-0472">Membrane</keyword>
<sequence length="73" mass="8873">MNKSSFAYRVFDLYYDGFRRMKLGRSLWTIILIKLFIMFAILKFFFFPNFLKEKTPRGSEADYVSNELINRKK</sequence>
<dbReference type="KEGG" id="peo:AS203_09870"/>
<dbReference type="Proteomes" id="UP000056252">
    <property type="component" value="Chromosome"/>
</dbReference>
<dbReference type="EMBL" id="CP013195">
    <property type="protein sequence ID" value="ALO49359.1"/>
    <property type="molecule type" value="Genomic_DNA"/>
</dbReference>
<gene>
    <name evidence="2" type="ORF">AS203_09870</name>
</gene>
<accession>A0A0S2KMT9</accession>
<keyword evidence="1" id="KW-1133">Transmembrane helix</keyword>
<dbReference type="eggNOG" id="ENOG5032YBB">
    <property type="taxonomic scope" value="Bacteria"/>
</dbReference>
<dbReference type="AlphaFoldDB" id="A0A0S2KMT9"/>
<evidence type="ECO:0000313" key="2">
    <source>
        <dbReference type="EMBL" id="ALO49359.1"/>
    </source>
</evidence>
<dbReference type="Pfam" id="PF14899">
    <property type="entry name" value="DUF4492"/>
    <property type="match status" value="1"/>
</dbReference>
<name>A0A0S2KMT9_9BACT</name>
<organism evidence="2 3">
    <name type="scientific">Hoylesella enoeca</name>
    <dbReference type="NCBI Taxonomy" id="76123"/>
    <lineage>
        <taxon>Bacteria</taxon>
        <taxon>Pseudomonadati</taxon>
        <taxon>Bacteroidota</taxon>
        <taxon>Bacteroidia</taxon>
        <taxon>Bacteroidales</taxon>
        <taxon>Prevotellaceae</taxon>
        <taxon>Hoylesella</taxon>
    </lineage>
</organism>
<proteinExistence type="predicted"/>
<reference evidence="3" key="1">
    <citation type="submission" date="2015-11" db="EMBL/GenBank/DDBJ databases">
        <authorList>
            <person name="Holder M.E."/>
            <person name="Ajami N.J."/>
            <person name="Petrosino J.F."/>
        </authorList>
    </citation>
    <scope>NUCLEOTIDE SEQUENCE [LARGE SCALE GENOMIC DNA]</scope>
    <source>
        <strain evidence="3">F0113</strain>
    </source>
</reference>
<feature type="transmembrane region" description="Helical" evidence="1">
    <location>
        <begin position="27"/>
        <end position="47"/>
    </location>
</feature>
<keyword evidence="1" id="KW-0812">Transmembrane</keyword>